<gene>
    <name evidence="2" type="ORF">BJ997_001025</name>
</gene>
<name>A0A7W9E2D0_9MICO</name>
<evidence type="ECO:0000256" key="1">
    <source>
        <dbReference type="SAM" id="MobiDB-lite"/>
    </source>
</evidence>
<comment type="caution">
    <text evidence="2">The sequence shown here is derived from an EMBL/GenBank/DDBJ whole genome shotgun (WGS) entry which is preliminary data.</text>
</comment>
<dbReference type="AlphaFoldDB" id="A0A7W9E2D0"/>
<protein>
    <submittedName>
        <fullName evidence="2">Uncharacterized protein</fullName>
    </submittedName>
</protein>
<reference evidence="2 3" key="1">
    <citation type="submission" date="2020-08" db="EMBL/GenBank/DDBJ databases">
        <title>Sequencing the genomes of 1000 actinobacteria strains.</title>
        <authorList>
            <person name="Klenk H.-P."/>
        </authorList>
    </citation>
    <scope>NUCLEOTIDE SEQUENCE [LARGE SCALE GENOMIC DNA]</scope>
    <source>
        <strain evidence="2 3">DSM 21065</strain>
    </source>
</reference>
<dbReference type="EMBL" id="JACHBQ010000001">
    <property type="protein sequence ID" value="MBB5640477.1"/>
    <property type="molecule type" value="Genomic_DNA"/>
</dbReference>
<sequence>MVGIEPLIDAVSTNYTTRRDVTSVYVRPMPKVDASQGEGAAFNELESRSAARVSPPLALSPSPGSAASGERYCFFETSGT</sequence>
<feature type="compositionally biased region" description="Low complexity" evidence="1">
    <location>
        <begin position="50"/>
        <end position="69"/>
    </location>
</feature>
<feature type="region of interest" description="Disordered" evidence="1">
    <location>
        <begin position="46"/>
        <end position="71"/>
    </location>
</feature>
<organism evidence="2 3">
    <name type="scientific">Cryobacterium roopkundense</name>
    <dbReference type="NCBI Taxonomy" id="1001240"/>
    <lineage>
        <taxon>Bacteria</taxon>
        <taxon>Bacillati</taxon>
        <taxon>Actinomycetota</taxon>
        <taxon>Actinomycetes</taxon>
        <taxon>Micrococcales</taxon>
        <taxon>Microbacteriaceae</taxon>
        <taxon>Cryobacterium</taxon>
    </lineage>
</organism>
<dbReference type="Proteomes" id="UP000561726">
    <property type="component" value="Unassembled WGS sequence"/>
</dbReference>
<accession>A0A7W9E2D0</accession>
<evidence type="ECO:0000313" key="2">
    <source>
        <dbReference type="EMBL" id="MBB5640477.1"/>
    </source>
</evidence>
<evidence type="ECO:0000313" key="3">
    <source>
        <dbReference type="Proteomes" id="UP000561726"/>
    </source>
</evidence>
<proteinExistence type="predicted"/>